<sequence length="197" mass="22639">MEALRKSVIIGSLIYGLYGLVSLFDLGTFIPPIPLKPFLFAAFLIAYVSVSRNDFSPLLRISLLVWMVSLIFVGQYFVEIFFDYEMVDFYINNVEPFVLMGAIAAFIALTYMLVLEMGYRSTKFYLPLIISSAIIPLTIILKDQIVFDWGMILVAILFFIFERLGKNEEREEKYEKILLVLNGVAVITIIERITYIL</sequence>
<accession>A0A2U2XGA6</accession>
<organism evidence="2 3">
    <name type="scientific">Brumimicrobium oceani</name>
    <dbReference type="NCBI Taxonomy" id="2100725"/>
    <lineage>
        <taxon>Bacteria</taxon>
        <taxon>Pseudomonadati</taxon>
        <taxon>Bacteroidota</taxon>
        <taxon>Flavobacteriia</taxon>
        <taxon>Flavobacteriales</taxon>
        <taxon>Crocinitomicaceae</taxon>
        <taxon>Brumimicrobium</taxon>
    </lineage>
</organism>
<name>A0A2U2XGA6_9FLAO</name>
<reference evidence="2 3" key="1">
    <citation type="submission" date="2018-05" db="EMBL/GenBank/DDBJ databases">
        <title>Brumimicrobium oceani sp. nov., isolated from coastal sediment.</title>
        <authorList>
            <person name="Kou Y."/>
        </authorList>
    </citation>
    <scope>NUCLEOTIDE SEQUENCE [LARGE SCALE GENOMIC DNA]</scope>
    <source>
        <strain evidence="2 3">C305</strain>
    </source>
</reference>
<dbReference type="RefSeq" id="WP_109357873.1">
    <property type="nucleotide sequence ID" value="NZ_QFRJ01000001.1"/>
</dbReference>
<dbReference type="OrthoDB" id="1467281at2"/>
<dbReference type="EMBL" id="QFRJ01000001">
    <property type="protein sequence ID" value="PWH86793.1"/>
    <property type="molecule type" value="Genomic_DNA"/>
</dbReference>
<feature type="transmembrane region" description="Helical" evidence="1">
    <location>
        <begin position="177"/>
        <end position="196"/>
    </location>
</feature>
<feature type="transmembrane region" description="Helical" evidence="1">
    <location>
        <begin position="97"/>
        <end position="115"/>
    </location>
</feature>
<feature type="transmembrane region" description="Helical" evidence="1">
    <location>
        <begin position="7"/>
        <end position="27"/>
    </location>
</feature>
<evidence type="ECO:0000313" key="3">
    <source>
        <dbReference type="Proteomes" id="UP000245370"/>
    </source>
</evidence>
<keyword evidence="1" id="KW-1133">Transmembrane helix</keyword>
<protein>
    <submittedName>
        <fullName evidence="2">Uncharacterized protein</fullName>
    </submittedName>
</protein>
<proteinExistence type="predicted"/>
<reference evidence="2 3" key="2">
    <citation type="submission" date="2018-05" db="EMBL/GenBank/DDBJ databases">
        <authorList>
            <person name="Lanie J.A."/>
            <person name="Ng W.-L."/>
            <person name="Kazmierczak K.M."/>
            <person name="Andrzejewski T.M."/>
            <person name="Davidsen T.M."/>
            <person name="Wayne K.J."/>
            <person name="Tettelin H."/>
            <person name="Glass J.I."/>
            <person name="Rusch D."/>
            <person name="Podicherti R."/>
            <person name="Tsui H.-C.T."/>
            <person name="Winkler M.E."/>
        </authorList>
    </citation>
    <scope>NUCLEOTIDE SEQUENCE [LARGE SCALE GENOMIC DNA]</scope>
    <source>
        <strain evidence="2 3">C305</strain>
    </source>
</reference>
<feature type="transmembrane region" description="Helical" evidence="1">
    <location>
        <begin position="147"/>
        <end position="165"/>
    </location>
</feature>
<keyword evidence="1" id="KW-0472">Membrane</keyword>
<feature type="transmembrane region" description="Helical" evidence="1">
    <location>
        <begin position="57"/>
        <end position="77"/>
    </location>
</feature>
<dbReference type="Proteomes" id="UP000245370">
    <property type="component" value="Unassembled WGS sequence"/>
</dbReference>
<feature type="transmembrane region" description="Helical" evidence="1">
    <location>
        <begin position="124"/>
        <end position="141"/>
    </location>
</feature>
<dbReference type="AlphaFoldDB" id="A0A2U2XGA6"/>
<feature type="transmembrane region" description="Helical" evidence="1">
    <location>
        <begin position="33"/>
        <end position="50"/>
    </location>
</feature>
<evidence type="ECO:0000256" key="1">
    <source>
        <dbReference type="SAM" id="Phobius"/>
    </source>
</evidence>
<evidence type="ECO:0000313" key="2">
    <source>
        <dbReference type="EMBL" id="PWH86793.1"/>
    </source>
</evidence>
<comment type="caution">
    <text evidence="2">The sequence shown here is derived from an EMBL/GenBank/DDBJ whole genome shotgun (WGS) entry which is preliminary data.</text>
</comment>
<keyword evidence="1" id="KW-0812">Transmembrane</keyword>
<keyword evidence="3" id="KW-1185">Reference proteome</keyword>
<gene>
    <name evidence="2" type="ORF">DIT68_00575</name>
</gene>